<proteinExistence type="predicted"/>
<dbReference type="Pfam" id="PF05552">
    <property type="entry name" value="MS_channel_1st_1"/>
    <property type="match status" value="1"/>
</dbReference>
<feature type="transmembrane region" description="Helical" evidence="1">
    <location>
        <begin position="81"/>
        <end position="102"/>
    </location>
</feature>
<dbReference type="AlphaFoldDB" id="X1EHQ0"/>
<keyword evidence="1" id="KW-0472">Membrane</keyword>
<reference evidence="2" key="1">
    <citation type="journal article" date="2014" name="Front. Microbiol.">
        <title>High frequency of phylogenetically diverse reductive dehalogenase-homologous genes in deep subseafloor sedimentary metagenomes.</title>
        <authorList>
            <person name="Kawai M."/>
            <person name="Futagami T."/>
            <person name="Toyoda A."/>
            <person name="Takaki Y."/>
            <person name="Nishi S."/>
            <person name="Hori S."/>
            <person name="Arai W."/>
            <person name="Tsubouchi T."/>
            <person name="Morono Y."/>
            <person name="Uchiyama I."/>
            <person name="Ito T."/>
            <person name="Fujiyama A."/>
            <person name="Inagaki F."/>
            <person name="Takami H."/>
        </authorList>
    </citation>
    <scope>NUCLEOTIDE SEQUENCE</scope>
    <source>
        <strain evidence="2">Expedition CK06-06</strain>
    </source>
</reference>
<dbReference type="InterPro" id="IPR008910">
    <property type="entry name" value="MSC_TM_helix"/>
</dbReference>
<organism evidence="2">
    <name type="scientific">marine sediment metagenome</name>
    <dbReference type="NCBI Taxonomy" id="412755"/>
    <lineage>
        <taxon>unclassified sequences</taxon>
        <taxon>metagenomes</taxon>
        <taxon>ecological metagenomes</taxon>
    </lineage>
</organism>
<dbReference type="Gene3D" id="1.10.287.1260">
    <property type="match status" value="1"/>
</dbReference>
<gene>
    <name evidence="2" type="ORF">S03H2_19874</name>
</gene>
<dbReference type="NCBIfam" id="NF033912">
    <property type="entry name" value="msc"/>
    <property type="match status" value="1"/>
</dbReference>
<keyword evidence="1" id="KW-1133">Transmembrane helix</keyword>
<evidence type="ECO:0000313" key="2">
    <source>
        <dbReference type="EMBL" id="GAH32851.1"/>
    </source>
</evidence>
<protein>
    <recommendedName>
        <fullName evidence="3">CmpX protein</fullName>
    </recommendedName>
</protein>
<evidence type="ECO:0008006" key="3">
    <source>
        <dbReference type="Google" id="ProtNLM"/>
    </source>
</evidence>
<keyword evidence="1" id="KW-0812">Transmembrane</keyword>
<dbReference type="EMBL" id="BARU01010421">
    <property type="protein sequence ID" value="GAH32851.1"/>
    <property type="molecule type" value="Genomic_DNA"/>
</dbReference>
<feature type="non-terminal residue" evidence="2">
    <location>
        <position position="1"/>
    </location>
</feature>
<evidence type="ECO:0000256" key="1">
    <source>
        <dbReference type="SAM" id="Phobius"/>
    </source>
</evidence>
<accession>X1EHQ0</accession>
<name>X1EHQ0_9ZZZZ</name>
<sequence>VLGTLGLEGLLQPVQGMLDKMLSVLPHLFAAALLLVIAWFIARIVQRIVTNLLTGIGFNSILARLGVGKEPTKGERTLSEVMGYLVLAVIMLFAIMGASRLLGFTLLADMVAQFTAFTGHVVVGLIILAIGLFLANLASNAIKASKMAQAKLFALAARIAILRV</sequence>
<feature type="transmembrane region" description="Helical" evidence="1">
    <location>
        <begin position="24"/>
        <end position="42"/>
    </location>
</feature>
<feature type="transmembrane region" description="Helical" evidence="1">
    <location>
        <begin position="114"/>
        <end position="137"/>
    </location>
</feature>
<comment type="caution">
    <text evidence="2">The sequence shown here is derived from an EMBL/GenBank/DDBJ whole genome shotgun (WGS) entry which is preliminary data.</text>
</comment>